<name>E5ANI1_MYCRK</name>
<gene>
    <name evidence="2" type="ordered locus">RBRH_04030</name>
</gene>
<accession>E5ANI1</accession>
<dbReference type="AlphaFoldDB" id="E5ANI1"/>
<feature type="region of interest" description="Disordered" evidence="1">
    <location>
        <begin position="47"/>
        <end position="66"/>
    </location>
</feature>
<dbReference type="KEGG" id="brh:RBRH_04030"/>
<dbReference type="Proteomes" id="UP000007437">
    <property type="component" value="Chromosome"/>
</dbReference>
<dbReference type="HOGENOM" id="CLU_2822863_0_0_4"/>
<organism evidence="2 3">
    <name type="scientific">Mycetohabitans rhizoxinica (strain DSM 19002 / CIP 109453 / HKI 454)</name>
    <name type="common">Paraburkholderia rhizoxinica</name>
    <dbReference type="NCBI Taxonomy" id="882378"/>
    <lineage>
        <taxon>Bacteria</taxon>
        <taxon>Pseudomonadati</taxon>
        <taxon>Pseudomonadota</taxon>
        <taxon>Betaproteobacteria</taxon>
        <taxon>Burkholderiales</taxon>
        <taxon>Burkholderiaceae</taxon>
        <taxon>Mycetohabitans</taxon>
    </lineage>
</organism>
<evidence type="ECO:0000313" key="2">
    <source>
        <dbReference type="EMBL" id="CBW74163.1"/>
    </source>
</evidence>
<protein>
    <submittedName>
        <fullName evidence="2">Uncharacterized protein</fullName>
    </submittedName>
</protein>
<proteinExistence type="predicted"/>
<evidence type="ECO:0000313" key="3">
    <source>
        <dbReference type="Proteomes" id="UP000007437"/>
    </source>
</evidence>
<reference evidence="2 3" key="1">
    <citation type="journal article" date="2011" name="J. Bacteriol.">
        <title>Complete genome sequence of Burkholderia rhizoxinica, an endosymbiont of Rhizopus microsporus.</title>
        <authorList>
            <person name="Lackner G."/>
            <person name="Moebius N."/>
            <person name="Partida-Martinez L."/>
            <person name="Hertweck C."/>
        </authorList>
    </citation>
    <scope>NUCLEOTIDE SEQUENCE [LARGE SCALE GENOMIC DNA]</scope>
    <source>
        <strain evidence="3">DSM 19002 / CIP 109453 / HKI 454</strain>
    </source>
</reference>
<feature type="compositionally biased region" description="Low complexity" evidence="1">
    <location>
        <begin position="55"/>
        <end position="66"/>
    </location>
</feature>
<dbReference type="EMBL" id="FR687359">
    <property type="protein sequence ID" value="CBW74163.1"/>
    <property type="molecule type" value="Genomic_DNA"/>
</dbReference>
<evidence type="ECO:0000256" key="1">
    <source>
        <dbReference type="SAM" id="MobiDB-lite"/>
    </source>
</evidence>
<sequence length="66" mass="7262">MALADDLVDRLRAQPFCQRDGGAGIFEHGLTGSLRNDVQALWQPPIRPCGHARRAPPQIRPAPVNH</sequence>